<name>A0A7Z2GQV1_9BURK</name>
<dbReference type="AlphaFoldDB" id="A0A7Z2GQV1"/>
<proteinExistence type="predicted"/>
<dbReference type="Proteomes" id="UP000433577">
    <property type="component" value="Chromosome 4"/>
</dbReference>
<dbReference type="KEGG" id="pacs:FAZ98_31395"/>
<keyword evidence="2" id="KW-1185">Reference proteome</keyword>
<protein>
    <submittedName>
        <fullName evidence="1">Uncharacterized protein</fullName>
    </submittedName>
</protein>
<reference evidence="1 2" key="1">
    <citation type="submission" date="2019-12" db="EMBL/GenBank/DDBJ databases">
        <title>Paraburkholderia acidiphila 7Q-K02 sp. nov and Paraburkholderia acidisoli DHF22 sp. nov., two strains isolated from forest soil.</title>
        <authorList>
            <person name="Gao Z."/>
            <person name="Qiu L."/>
        </authorList>
    </citation>
    <scope>NUCLEOTIDE SEQUENCE [LARGE SCALE GENOMIC DNA]</scope>
    <source>
        <strain evidence="1 2">DHF22</strain>
    </source>
</reference>
<dbReference type="EMBL" id="CP046916">
    <property type="protein sequence ID" value="QGZ66301.1"/>
    <property type="molecule type" value="Genomic_DNA"/>
</dbReference>
<gene>
    <name evidence="1" type="ORF">FAZ98_31395</name>
</gene>
<sequence length="50" mass="5910">MKRDLLNMKPEMQRDQDRMATNIARLKSKKAKKQQAHLLCQSLVRMIKGK</sequence>
<accession>A0A7Z2GQV1</accession>
<evidence type="ECO:0000313" key="2">
    <source>
        <dbReference type="Proteomes" id="UP000433577"/>
    </source>
</evidence>
<organism evidence="1 2">
    <name type="scientific">Paraburkholderia acidisoli</name>
    <dbReference type="NCBI Taxonomy" id="2571748"/>
    <lineage>
        <taxon>Bacteria</taxon>
        <taxon>Pseudomonadati</taxon>
        <taxon>Pseudomonadota</taxon>
        <taxon>Betaproteobacteria</taxon>
        <taxon>Burkholderiales</taxon>
        <taxon>Burkholderiaceae</taxon>
        <taxon>Paraburkholderia</taxon>
    </lineage>
</organism>
<dbReference type="RefSeq" id="WP_158957594.1">
    <property type="nucleotide sequence ID" value="NZ_CP046916.1"/>
</dbReference>
<evidence type="ECO:0000313" key="1">
    <source>
        <dbReference type="EMBL" id="QGZ66301.1"/>
    </source>
</evidence>
<dbReference type="OrthoDB" id="9120381at2"/>